<evidence type="ECO:0000313" key="4">
    <source>
        <dbReference type="Proteomes" id="UP000215005"/>
    </source>
</evidence>
<evidence type="ECO:0008006" key="5">
    <source>
        <dbReference type="Google" id="ProtNLM"/>
    </source>
</evidence>
<dbReference type="RefSeq" id="WP_017616714.1">
    <property type="nucleotide sequence ID" value="NZ_ANBG01000017.1"/>
</dbReference>
<feature type="chain" id="PRO_5038558368" description="DUF4352 domain-containing protein" evidence="2">
    <location>
        <begin position="26"/>
        <end position="191"/>
    </location>
</feature>
<keyword evidence="2" id="KW-0732">Signal</keyword>
<keyword evidence="4" id="KW-1185">Reference proteome</keyword>
<feature type="signal peptide" evidence="2">
    <location>
        <begin position="1"/>
        <end position="25"/>
    </location>
</feature>
<proteinExistence type="predicted"/>
<evidence type="ECO:0000313" key="3">
    <source>
        <dbReference type="EMBL" id="ASU83660.1"/>
    </source>
</evidence>
<protein>
    <recommendedName>
        <fullName evidence="5">DUF4352 domain-containing protein</fullName>
    </recommendedName>
</protein>
<dbReference type="OrthoDB" id="3430591at2"/>
<reference evidence="3 4" key="1">
    <citation type="submission" date="2017-08" db="EMBL/GenBank/DDBJ databases">
        <title>The complete genome sequence of Nocardiopsis gilva YIM 90087.</title>
        <authorList>
            <person name="Yin M."/>
            <person name="Tang S."/>
        </authorList>
    </citation>
    <scope>NUCLEOTIDE SEQUENCE [LARGE SCALE GENOMIC DNA]</scope>
    <source>
        <strain evidence="3 4">YIM 90087</strain>
    </source>
</reference>
<name>A0A223S6B1_9ACTN</name>
<dbReference type="PROSITE" id="PS51257">
    <property type="entry name" value="PROKAR_LIPOPROTEIN"/>
    <property type="match status" value="1"/>
</dbReference>
<dbReference type="AlphaFoldDB" id="A0A223S6B1"/>
<gene>
    <name evidence="3" type="ORF">CDO52_13435</name>
</gene>
<accession>A0A223S6B1</accession>
<feature type="region of interest" description="Disordered" evidence="1">
    <location>
        <begin position="29"/>
        <end position="52"/>
    </location>
</feature>
<dbReference type="Proteomes" id="UP000215005">
    <property type="component" value="Chromosome"/>
</dbReference>
<sequence length="191" mass="20539">MRTPLKASVCAVALAALLSGCGMLGGDGADEKDEKKGQGQASQEPGTAPKADNVIGEATFDYHGGKGEVKFEINSLTVRGDLLQMDYTVTPGKPSSGAMRNPYVRKLFDVGHGESAHLIDMANLRRHSIVKDGNGDYLEPHPWDTDLTYGEPKQLSVIFAAPPENTEAMDVYLYDFPPIMNVPVTRSEGDA</sequence>
<dbReference type="KEGG" id="ngv:CDO52_13435"/>
<evidence type="ECO:0000256" key="2">
    <source>
        <dbReference type="SAM" id="SignalP"/>
    </source>
</evidence>
<organism evidence="3 4">
    <name type="scientific">Nocardiopsis gilva YIM 90087</name>
    <dbReference type="NCBI Taxonomy" id="1235441"/>
    <lineage>
        <taxon>Bacteria</taxon>
        <taxon>Bacillati</taxon>
        <taxon>Actinomycetota</taxon>
        <taxon>Actinomycetes</taxon>
        <taxon>Streptosporangiales</taxon>
        <taxon>Nocardiopsidaceae</taxon>
        <taxon>Nocardiopsis</taxon>
    </lineage>
</organism>
<dbReference type="EMBL" id="CP022753">
    <property type="protein sequence ID" value="ASU83660.1"/>
    <property type="molecule type" value="Genomic_DNA"/>
</dbReference>
<evidence type="ECO:0000256" key="1">
    <source>
        <dbReference type="SAM" id="MobiDB-lite"/>
    </source>
</evidence>